<evidence type="ECO:0000313" key="2">
    <source>
        <dbReference type="Proteomes" id="UP000233837"/>
    </source>
</evidence>
<dbReference type="Gene3D" id="3.40.50.300">
    <property type="entry name" value="P-loop containing nucleotide triphosphate hydrolases"/>
    <property type="match status" value="1"/>
</dbReference>
<gene>
    <name evidence="1" type="primary">GLYK</name>
    <name evidence="1" type="ORF">MA16_Dca025441</name>
</gene>
<name>A0A2I0VQR1_9ASPA</name>
<dbReference type="EMBL" id="KZ503312">
    <property type="protein sequence ID" value="PKU65749.1"/>
    <property type="molecule type" value="Genomic_DNA"/>
</dbReference>
<reference evidence="1 2" key="1">
    <citation type="journal article" date="2016" name="Sci. Rep.">
        <title>The Dendrobium catenatum Lindl. genome sequence provides insights into polysaccharide synthase, floral development and adaptive evolution.</title>
        <authorList>
            <person name="Zhang G.Q."/>
            <person name="Xu Q."/>
            <person name="Bian C."/>
            <person name="Tsai W.C."/>
            <person name="Yeh C.M."/>
            <person name="Liu K.W."/>
            <person name="Yoshida K."/>
            <person name="Zhang L.S."/>
            <person name="Chang S.B."/>
            <person name="Chen F."/>
            <person name="Shi Y."/>
            <person name="Su Y.Y."/>
            <person name="Zhang Y.Q."/>
            <person name="Chen L.J."/>
            <person name="Yin Y."/>
            <person name="Lin M."/>
            <person name="Huang H."/>
            <person name="Deng H."/>
            <person name="Wang Z.W."/>
            <person name="Zhu S.L."/>
            <person name="Zhao X."/>
            <person name="Deng C."/>
            <person name="Niu S.C."/>
            <person name="Huang J."/>
            <person name="Wang M."/>
            <person name="Liu G.H."/>
            <person name="Yang H.J."/>
            <person name="Xiao X.J."/>
            <person name="Hsiao Y.Y."/>
            <person name="Wu W.L."/>
            <person name="Chen Y.Y."/>
            <person name="Mitsuda N."/>
            <person name="Ohme-Takagi M."/>
            <person name="Luo Y.B."/>
            <person name="Van de Peer Y."/>
            <person name="Liu Z.J."/>
        </authorList>
    </citation>
    <scope>NUCLEOTIDE SEQUENCE [LARGE SCALE GENOMIC DNA]</scope>
    <source>
        <tissue evidence="1">The whole plant</tissue>
    </source>
</reference>
<organism evidence="1 2">
    <name type="scientific">Dendrobium catenatum</name>
    <dbReference type="NCBI Taxonomy" id="906689"/>
    <lineage>
        <taxon>Eukaryota</taxon>
        <taxon>Viridiplantae</taxon>
        <taxon>Streptophyta</taxon>
        <taxon>Embryophyta</taxon>
        <taxon>Tracheophyta</taxon>
        <taxon>Spermatophyta</taxon>
        <taxon>Magnoliopsida</taxon>
        <taxon>Liliopsida</taxon>
        <taxon>Asparagales</taxon>
        <taxon>Orchidaceae</taxon>
        <taxon>Epidendroideae</taxon>
        <taxon>Malaxideae</taxon>
        <taxon>Dendrobiinae</taxon>
        <taxon>Dendrobium</taxon>
    </lineage>
</organism>
<dbReference type="InterPro" id="IPR027417">
    <property type="entry name" value="P-loop_NTPase"/>
</dbReference>
<keyword evidence="1" id="KW-0808">Transferase</keyword>
<evidence type="ECO:0000313" key="1">
    <source>
        <dbReference type="EMBL" id="PKU65749.1"/>
    </source>
</evidence>
<sequence length="101" mass="12038">MLGFQPLPSDVVKAVDPQLEIVNRNLEAYYDAWDRFVNSWIIIKIKDPSYVYQWRLQVLDFVSRYLPAYKAYLPTLYSEGPRNFVKERLLIVDIDKERNPI</sequence>
<dbReference type="GO" id="GO:0016301">
    <property type="term" value="F:kinase activity"/>
    <property type="evidence" value="ECO:0007669"/>
    <property type="project" value="UniProtKB-KW"/>
</dbReference>
<proteinExistence type="predicted"/>
<protein>
    <submittedName>
        <fullName evidence="1">D-glycerate 3-kinase, chloroplastic</fullName>
    </submittedName>
</protein>
<dbReference type="AlphaFoldDB" id="A0A2I0VQR1"/>
<dbReference type="Proteomes" id="UP000233837">
    <property type="component" value="Unassembled WGS sequence"/>
</dbReference>
<accession>A0A2I0VQR1</accession>
<dbReference type="STRING" id="906689.A0A2I0VQR1"/>
<keyword evidence="1" id="KW-0418">Kinase</keyword>
<keyword evidence="2" id="KW-1185">Reference proteome</keyword>
<reference evidence="1 2" key="2">
    <citation type="journal article" date="2017" name="Nature">
        <title>The Apostasia genome and the evolution of orchids.</title>
        <authorList>
            <person name="Zhang G.Q."/>
            <person name="Liu K.W."/>
            <person name="Li Z."/>
            <person name="Lohaus R."/>
            <person name="Hsiao Y.Y."/>
            <person name="Niu S.C."/>
            <person name="Wang J.Y."/>
            <person name="Lin Y.C."/>
            <person name="Xu Q."/>
            <person name="Chen L.J."/>
            <person name="Yoshida K."/>
            <person name="Fujiwara S."/>
            <person name="Wang Z.W."/>
            <person name="Zhang Y.Q."/>
            <person name="Mitsuda N."/>
            <person name="Wang M."/>
            <person name="Liu G.H."/>
            <person name="Pecoraro L."/>
            <person name="Huang H.X."/>
            <person name="Xiao X.J."/>
            <person name="Lin M."/>
            <person name="Wu X.Y."/>
            <person name="Wu W.L."/>
            <person name="Chen Y.Y."/>
            <person name="Chang S.B."/>
            <person name="Sakamoto S."/>
            <person name="Ohme-Takagi M."/>
            <person name="Yagi M."/>
            <person name="Zeng S.J."/>
            <person name="Shen C.Y."/>
            <person name="Yeh C.M."/>
            <person name="Luo Y.B."/>
            <person name="Tsai W.C."/>
            <person name="Van de Peer Y."/>
            <person name="Liu Z.J."/>
        </authorList>
    </citation>
    <scope>NUCLEOTIDE SEQUENCE [LARGE SCALE GENOMIC DNA]</scope>
    <source>
        <tissue evidence="1">The whole plant</tissue>
    </source>
</reference>